<dbReference type="OrthoDB" id="958254at2759"/>
<evidence type="ECO:0000313" key="8">
    <source>
        <dbReference type="Proteomes" id="UP000285301"/>
    </source>
</evidence>
<sequence>MIHNSSSRMFVSLILLKFLSVFTLNSAMIKPEHKVNVSLFYETYCPYSQQFLKKRLYPTYVAVGEIMNIELVPYGNANHHELKNGTIQFKCQHRRHECVANMIHACAINLVKDMKSIMPFVNCVESQDDPASSAKLCCEKVGIDFDQIDRCYNSEQGQEFLLAQALKTDKFKNEINNNGVPFIIVDSKFDNDTQERAQYHLQSLVCELYK</sequence>
<organism evidence="7 8">
    <name type="scientific">Dinothrombium tinctorium</name>
    <dbReference type="NCBI Taxonomy" id="1965070"/>
    <lineage>
        <taxon>Eukaryota</taxon>
        <taxon>Metazoa</taxon>
        <taxon>Ecdysozoa</taxon>
        <taxon>Arthropoda</taxon>
        <taxon>Chelicerata</taxon>
        <taxon>Arachnida</taxon>
        <taxon>Acari</taxon>
        <taxon>Acariformes</taxon>
        <taxon>Trombidiformes</taxon>
        <taxon>Prostigmata</taxon>
        <taxon>Anystina</taxon>
        <taxon>Parasitengona</taxon>
        <taxon>Trombidioidea</taxon>
        <taxon>Trombidiidae</taxon>
        <taxon>Dinothrombium</taxon>
    </lineage>
</organism>
<dbReference type="GO" id="GO:0016671">
    <property type="term" value="F:oxidoreductase activity, acting on a sulfur group of donors, disulfide as acceptor"/>
    <property type="evidence" value="ECO:0007669"/>
    <property type="project" value="InterPro"/>
</dbReference>
<evidence type="ECO:0000256" key="1">
    <source>
        <dbReference type="ARBA" id="ARBA00004613"/>
    </source>
</evidence>
<dbReference type="AlphaFoldDB" id="A0A443RGM7"/>
<dbReference type="STRING" id="1965070.A0A443RGM7"/>
<gene>
    <name evidence="7" type="ORF">B4U79_15831</name>
</gene>
<dbReference type="GO" id="GO:0005576">
    <property type="term" value="C:extracellular region"/>
    <property type="evidence" value="ECO:0007669"/>
    <property type="project" value="UniProtKB-SubCell"/>
</dbReference>
<feature type="non-terminal residue" evidence="7">
    <location>
        <position position="210"/>
    </location>
</feature>
<evidence type="ECO:0008006" key="9">
    <source>
        <dbReference type="Google" id="ProtNLM"/>
    </source>
</evidence>
<dbReference type="SUPFAM" id="SSF52833">
    <property type="entry name" value="Thioredoxin-like"/>
    <property type="match status" value="1"/>
</dbReference>
<protein>
    <recommendedName>
        <fullName evidence="9">Gamma-interferon-inducible lysosomal thiol reductase-like protein</fullName>
    </recommendedName>
</protein>
<keyword evidence="4 6" id="KW-0732">Signal</keyword>
<dbReference type="InterPro" id="IPR004911">
    <property type="entry name" value="Interferon-induced_GILT"/>
</dbReference>
<comment type="similarity">
    <text evidence="2">Belongs to the GILT family.</text>
</comment>
<dbReference type="Pfam" id="PF03227">
    <property type="entry name" value="GILT"/>
    <property type="match status" value="1"/>
</dbReference>
<evidence type="ECO:0000256" key="5">
    <source>
        <dbReference type="ARBA" id="ARBA00023180"/>
    </source>
</evidence>
<comment type="caution">
    <text evidence="7">The sequence shown here is derived from an EMBL/GenBank/DDBJ whole genome shotgun (WGS) entry which is preliminary data.</text>
</comment>
<evidence type="ECO:0000313" key="7">
    <source>
        <dbReference type="EMBL" id="RWS14431.1"/>
    </source>
</evidence>
<feature type="chain" id="PRO_5019565863" description="Gamma-interferon-inducible lysosomal thiol reductase-like protein" evidence="6">
    <location>
        <begin position="28"/>
        <end position="210"/>
    </location>
</feature>
<evidence type="ECO:0000256" key="6">
    <source>
        <dbReference type="SAM" id="SignalP"/>
    </source>
</evidence>
<accession>A0A443RGM7</accession>
<dbReference type="PANTHER" id="PTHR13234">
    <property type="entry name" value="GAMMA-INTERFERON INDUCIBLE LYSOSOMAL THIOL REDUCTASE GILT"/>
    <property type="match status" value="1"/>
</dbReference>
<dbReference type="InterPro" id="IPR036249">
    <property type="entry name" value="Thioredoxin-like_sf"/>
</dbReference>
<dbReference type="Gene3D" id="3.40.30.10">
    <property type="entry name" value="Glutaredoxin"/>
    <property type="match status" value="1"/>
</dbReference>
<feature type="signal peptide" evidence="6">
    <location>
        <begin position="1"/>
        <end position="27"/>
    </location>
</feature>
<dbReference type="EMBL" id="NCKU01000724">
    <property type="protein sequence ID" value="RWS14431.1"/>
    <property type="molecule type" value="Genomic_DNA"/>
</dbReference>
<comment type="subcellular location">
    <subcellularLocation>
        <location evidence="1">Secreted</location>
    </subcellularLocation>
</comment>
<dbReference type="PANTHER" id="PTHR13234:SF8">
    <property type="entry name" value="GAMMA-INTERFERON-INDUCIBLE LYSOSOMAL THIOL REDUCTASE"/>
    <property type="match status" value="1"/>
</dbReference>
<keyword evidence="5" id="KW-0325">Glycoprotein</keyword>
<keyword evidence="8" id="KW-1185">Reference proteome</keyword>
<evidence type="ECO:0000256" key="4">
    <source>
        <dbReference type="ARBA" id="ARBA00022729"/>
    </source>
</evidence>
<proteinExistence type="inferred from homology"/>
<evidence type="ECO:0000256" key="3">
    <source>
        <dbReference type="ARBA" id="ARBA00022525"/>
    </source>
</evidence>
<evidence type="ECO:0000256" key="2">
    <source>
        <dbReference type="ARBA" id="ARBA00005679"/>
    </source>
</evidence>
<keyword evidence="3" id="KW-0964">Secreted</keyword>
<name>A0A443RGM7_9ACAR</name>
<dbReference type="Proteomes" id="UP000285301">
    <property type="component" value="Unassembled WGS sequence"/>
</dbReference>
<reference evidence="7 8" key="1">
    <citation type="journal article" date="2018" name="Gigascience">
        <title>Genomes of trombidid mites reveal novel predicted allergens and laterally-transferred genes associated with secondary metabolism.</title>
        <authorList>
            <person name="Dong X."/>
            <person name="Chaisiri K."/>
            <person name="Xia D."/>
            <person name="Armstrong S.D."/>
            <person name="Fang Y."/>
            <person name="Donnelly M.J."/>
            <person name="Kadowaki T."/>
            <person name="McGarry J.W."/>
            <person name="Darby A.C."/>
            <person name="Makepeace B.L."/>
        </authorList>
    </citation>
    <scope>NUCLEOTIDE SEQUENCE [LARGE SCALE GENOMIC DNA]</scope>
    <source>
        <strain evidence="7">UoL-WK</strain>
    </source>
</reference>